<evidence type="ECO:0000313" key="2">
    <source>
        <dbReference type="EMBL" id="RCX13542.1"/>
    </source>
</evidence>
<dbReference type="Proteomes" id="UP000253034">
    <property type="component" value="Unassembled WGS sequence"/>
</dbReference>
<dbReference type="Gene3D" id="3.60.21.10">
    <property type="match status" value="1"/>
</dbReference>
<proteinExistence type="predicted"/>
<dbReference type="RefSeq" id="WP_114298594.1">
    <property type="nucleotide sequence ID" value="NZ_QPJT01000017.1"/>
</dbReference>
<sequence>MAVFAISDLHLALSIDKPMDIFGARWENYMQKLEQEWRDSVSPEDWVIVPGDISWATYLEQAVADFEFIESLPGTKIISKGNHDYWWTTMNKLEKFIGDKGFSSIRFMHNNSFRLGNMLVCGTRGWKCPGDNDFGAEDVKIYQRELQRLELSLKSIDIKGEDEITVALHYPPFNARQEPTDFVSLMEAHNVNTCLYGHLHGESCRNAVTGYVRGIHFRFISADYLGFKPLKILD</sequence>
<name>A0A369AVX6_9FIRM</name>
<comment type="caution">
    <text evidence="2">The sequence shown here is derived from an EMBL/GenBank/DDBJ whole genome shotgun (WGS) entry which is preliminary data.</text>
</comment>
<feature type="domain" description="Calcineurin-like phosphoesterase" evidence="1">
    <location>
        <begin position="2"/>
        <end position="201"/>
    </location>
</feature>
<gene>
    <name evidence="2" type="ORF">DFR58_11782</name>
</gene>
<dbReference type="InterPro" id="IPR004843">
    <property type="entry name" value="Calcineurin-like_PHP"/>
</dbReference>
<evidence type="ECO:0000259" key="1">
    <source>
        <dbReference type="Pfam" id="PF00149"/>
    </source>
</evidence>
<dbReference type="GO" id="GO:0016787">
    <property type="term" value="F:hydrolase activity"/>
    <property type="evidence" value="ECO:0007669"/>
    <property type="project" value="InterPro"/>
</dbReference>
<dbReference type="InterPro" id="IPR029052">
    <property type="entry name" value="Metallo-depent_PP-like"/>
</dbReference>
<dbReference type="InterPro" id="IPR014578">
    <property type="entry name" value="Pesterase_CT488"/>
</dbReference>
<accession>A0A369AVX6</accession>
<dbReference type="Pfam" id="PF00149">
    <property type="entry name" value="Metallophos"/>
    <property type="match status" value="1"/>
</dbReference>
<keyword evidence="3" id="KW-1185">Reference proteome</keyword>
<organism evidence="2 3">
    <name type="scientific">Anaerobacterium chartisolvens</name>
    <dbReference type="NCBI Taxonomy" id="1297424"/>
    <lineage>
        <taxon>Bacteria</taxon>
        <taxon>Bacillati</taxon>
        <taxon>Bacillota</taxon>
        <taxon>Clostridia</taxon>
        <taxon>Eubacteriales</taxon>
        <taxon>Oscillospiraceae</taxon>
        <taxon>Anaerobacterium</taxon>
    </lineage>
</organism>
<dbReference type="PANTHER" id="PTHR31302">
    <property type="entry name" value="TRANSMEMBRANE PROTEIN WITH METALLOPHOSPHOESTERASE DOMAIN-RELATED"/>
    <property type="match status" value="1"/>
</dbReference>
<dbReference type="AlphaFoldDB" id="A0A369AVX6"/>
<protein>
    <recommendedName>
        <fullName evidence="1">Calcineurin-like phosphoesterase domain-containing protein</fullName>
    </recommendedName>
</protein>
<reference evidence="2 3" key="1">
    <citation type="submission" date="2018-07" db="EMBL/GenBank/DDBJ databases">
        <title>Genomic Encyclopedia of Type Strains, Phase IV (KMG-IV): sequencing the most valuable type-strain genomes for metagenomic binning, comparative biology and taxonomic classification.</title>
        <authorList>
            <person name="Goeker M."/>
        </authorList>
    </citation>
    <scope>NUCLEOTIDE SEQUENCE [LARGE SCALE GENOMIC DNA]</scope>
    <source>
        <strain evidence="2 3">DSM 27016</strain>
    </source>
</reference>
<dbReference type="OrthoDB" id="8610138at2"/>
<dbReference type="SUPFAM" id="SSF56300">
    <property type="entry name" value="Metallo-dependent phosphatases"/>
    <property type="match status" value="1"/>
</dbReference>
<dbReference type="InterPro" id="IPR051158">
    <property type="entry name" value="Metallophosphoesterase_sf"/>
</dbReference>
<dbReference type="PIRSF" id="PIRSF033094">
    <property type="entry name" value="Pesterase_CT488"/>
    <property type="match status" value="1"/>
</dbReference>
<dbReference type="EMBL" id="QPJT01000017">
    <property type="protein sequence ID" value="RCX13542.1"/>
    <property type="molecule type" value="Genomic_DNA"/>
</dbReference>
<evidence type="ECO:0000313" key="3">
    <source>
        <dbReference type="Proteomes" id="UP000253034"/>
    </source>
</evidence>
<dbReference type="PANTHER" id="PTHR31302:SF22">
    <property type="entry name" value="PHOSPHOESTERASE"/>
    <property type="match status" value="1"/>
</dbReference>